<dbReference type="Proteomes" id="UP000003157">
    <property type="component" value="Unassembled WGS sequence"/>
</dbReference>
<organism evidence="1 2">
    <name type="scientific">Coprobacillus cateniformis</name>
    <dbReference type="NCBI Taxonomy" id="100884"/>
    <lineage>
        <taxon>Bacteria</taxon>
        <taxon>Bacillati</taxon>
        <taxon>Bacillota</taxon>
        <taxon>Erysipelotrichia</taxon>
        <taxon>Erysipelotrichales</taxon>
        <taxon>Coprobacillaceae</taxon>
        <taxon>Coprobacillus</taxon>
    </lineage>
</organism>
<dbReference type="HOGENOM" id="CLU_1701274_0_0_9"/>
<gene>
    <name evidence="1" type="ORF">HMPREF9488_03807</name>
</gene>
<accession>E7GGB4</accession>
<proteinExistence type="predicted"/>
<evidence type="ECO:0000313" key="1">
    <source>
        <dbReference type="EMBL" id="EFW02924.1"/>
    </source>
</evidence>
<protein>
    <submittedName>
        <fullName evidence="1">Uncharacterized protein</fullName>
    </submittedName>
</protein>
<dbReference type="GeneID" id="78231638"/>
<dbReference type="AlphaFoldDB" id="E7GGB4"/>
<keyword evidence="2" id="KW-1185">Reference proteome</keyword>
<sequence>MEINVNVKVEKDITLNLLHKAVSNFVKQLDFLAKEDGYAFTIEDNNRMIANYKSKKFKGCSYDFIVEMEMQDKINARIEGMKTIISSFCEDYFNNKFTLDEKIRYFNGTVKEIEELKNQICFLRDLGIFDIYSYDSIMNNFRTLETDLYSRIYK</sequence>
<dbReference type="EMBL" id="ADKX01000058">
    <property type="protein sequence ID" value="EFW02924.1"/>
    <property type="molecule type" value="Genomic_DNA"/>
</dbReference>
<reference evidence="1 2" key="1">
    <citation type="submission" date="2010-12" db="EMBL/GenBank/DDBJ databases">
        <title>The Genome Sequence of Coprobacillus sp. strain 29_1.</title>
        <authorList>
            <consortium name="The Broad Institute Genome Sequencing Platform"/>
            <person name="Earl A."/>
            <person name="Ward D."/>
            <person name="Feldgarden M."/>
            <person name="Gevers D."/>
            <person name="Daigneault M."/>
            <person name="Sibley C.D."/>
            <person name="White A."/>
            <person name="Strauss J."/>
            <person name="Allen-Vercoe E."/>
            <person name="Young S.K."/>
            <person name="Zeng Q."/>
            <person name="Gargeya S."/>
            <person name="Fitzgerald M."/>
            <person name="Haas B."/>
            <person name="Abouelleil A."/>
            <person name="Alvarado L."/>
            <person name="Arachchi H.M."/>
            <person name="Berlin A."/>
            <person name="Brown A."/>
            <person name="Chapman S.B."/>
            <person name="Chen Z."/>
            <person name="Dunbar C."/>
            <person name="Freedman E."/>
            <person name="Gearin G."/>
            <person name="Gellesch M."/>
            <person name="Goldberg J."/>
            <person name="Griggs A."/>
            <person name="Gujja S."/>
            <person name="Heilman E."/>
            <person name="Heiman D."/>
            <person name="Howarth C."/>
            <person name="Larson L."/>
            <person name="Lui A."/>
            <person name="MacDonald P.J.P."/>
            <person name="Mehta T."/>
            <person name="Montmayeur A."/>
            <person name="Murphy C."/>
            <person name="Neiman D."/>
            <person name="Pearson M."/>
            <person name="Priest M."/>
            <person name="Roberts A."/>
            <person name="Saif S."/>
            <person name="Shea T."/>
            <person name="Shenoy N."/>
            <person name="Sisk P."/>
            <person name="Stolte C."/>
            <person name="Sykes S."/>
            <person name="White J."/>
            <person name="Yandava C."/>
            <person name="Nusbaum C."/>
            <person name="Birren B."/>
        </authorList>
    </citation>
    <scope>NUCLEOTIDE SEQUENCE [LARGE SCALE GENOMIC DNA]</scope>
    <source>
        <strain evidence="1 2">29_1</strain>
    </source>
</reference>
<dbReference type="RefSeq" id="WP_008790889.1">
    <property type="nucleotide sequence ID" value="NZ_AKCB01000008.1"/>
</dbReference>
<comment type="caution">
    <text evidence="1">The sequence shown here is derived from an EMBL/GenBank/DDBJ whole genome shotgun (WGS) entry which is preliminary data.</text>
</comment>
<name>E7GGB4_9FIRM</name>
<evidence type="ECO:0000313" key="2">
    <source>
        <dbReference type="Proteomes" id="UP000003157"/>
    </source>
</evidence>